<dbReference type="OrthoDB" id="9801834at2"/>
<dbReference type="CDD" id="cd00610">
    <property type="entry name" value="OAT_like"/>
    <property type="match status" value="1"/>
</dbReference>
<evidence type="ECO:0000313" key="7">
    <source>
        <dbReference type="EMBL" id="EKV31434.1"/>
    </source>
</evidence>
<keyword evidence="8" id="KW-1185">Reference proteome</keyword>
<dbReference type="InterPro" id="IPR015424">
    <property type="entry name" value="PyrdxlP-dep_Trfase"/>
</dbReference>
<evidence type="ECO:0000256" key="2">
    <source>
        <dbReference type="ARBA" id="ARBA00008954"/>
    </source>
</evidence>
<comment type="caution">
    <text evidence="7">The sequence shown here is derived from an EMBL/GenBank/DDBJ whole genome shotgun (WGS) entry which is preliminary data.</text>
</comment>
<dbReference type="AlphaFoldDB" id="K9H2Z9"/>
<reference evidence="7 8" key="1">
    <citation type="journal article" date="2013" name="Genome Announc.">
        <title>Draft Genome Sequence of an Alphaproteobacterium, Caenispirillum salinarum AK4(T), Isolated from a Solar Saltern.</title>
        <authorList>
            <person name="Khatri I."/>
            <person name="Singh A."/>
            <person name="Korpole S."/>
            <person name="Pinnaka A.K."/>
            <person name="Subramanian S."/>
        </authorList>
    </citation>
    <scope>NUCLEOTIDE SEQUENCE [LARGE SCALE GENOMIC DNA]</scope>
    <source>
        <strain evidence="7 8">AK4</strain>
    </source>
</reference>
<dbReference type="NCBIfam" id="NF005684">
    <property type="entry name" value="PRK07482.1"/>
    <property type="match status" value="1"/>
</dbReference>
<dbReference type="Gene3D" id="3.40.640.10">
    <property type="entry name" value="Type I PLP-dependent aspartate aminotransferase-like (Major domain)"/>
    <property type="match status" value="1"/>
</dbReference>
<evidence type="ECO:0000256" key="1">
    <source>
        <dbReference type="ARBA" id="ARBA00001933"/>
    </source>
</evidence>
<evidence type="ECO:0000256" key="6">
    <source>
        <dbReference type="RuleBase" id="RU003560"/>
    </source>
</evidence>
<gene>
    <name evidence="7" type="ORF">C882_3807</name>
</gene>
<dbReference type="SUPFAM" id="SSF53383">
    <property type="entry name" value="PLP-dependent transferases"/>
    <property type="match status" value="1"/>
</dbReference>
<evidence type="ECO:0000313" key="8">
    <source>
        <dbReference type="Proteomes" id="UP000009881"/>
    </source>
</evidence>
<sequence length="471" mass="51083">MTHSAVPNLDLEAIDRNSVIHPFTHLKDYASGKAPSRVVTCGSGITITDSKGNEIIDGFAGLYCVNVGYGREEIAKAIYDQASRLAYYHAYAGNTNEPTVLLSQRILEMAPNNMQRIYYGMSGSDANETQAKLVWYYNNVQGRPEKKKIIARQRGYHGGSVVSGSMTGLPVFHHAFDLPVSPIRHTTTPHYYWGAEAGESEEDFATRCAEDLERMILEEGPETVAAFIGEPVLGTGGIVPPPATYWEKIQAVLDKYDVLLIADEVVCGFGRTGMPFGSHLYGMKPDLITVAKGLTSAYQPLSGAIVGEKVWKVLEGASDTHGPFAHGYTYSAHPCGAAAALANLDIIEREDLTGNARDTGAYFQERMKAVFQDHPLVGEVRGVGLLGALEFVAHKGRKERLDANLKVGARMSAACMERKLIARAMPHGDILGFAPPLSITRDEVDEVVARAKGAVDAVTDELVRENVLTVA</sequence>
<name>K9H2Z9_9PROT</name>
<dbReference type="InterPro" id="IPR049704">
    <property type="entry name" value="Aminotrans_3_PPA_site"/>
</dbReference>
<dbReference type="PATRIC" id="fig|1238182.3.peg.1470"/>
<protein>
    <submittedName>
        <fullName evidence="7">Gamma-aminobutyrate alpha-ketoglutarate aminotransferase</fullName>
    </submittedName>
</protein>
<dbReference type="InterPro" id="IPR005814">
    <property type="entry name" value="Aminotrans_3"/>
</dbReference>
<dbReference type="GO" id="GO:0005829">
    <property type="term" value="C:cytosol"/>
    <property type="evidence" value="ECO:0007669"/>
    <property type="project" value="TreeGrafter"/>
</dbReference>
<dbReference type="GO" id="GO:0008483">
    <property type="term" value="F:transaminase activity"/>
    <property type="evidence" value="ECO:0007669"/>
    <property type="project" value="UniProtKB-KW"/>
</dbReference>
<comment type="similarity">
    <text evidence="2 6">Belongs to the class-III pyridoxal-phosphate-dependent aminotransferase family.</text>
</comment>
<dbReference type="Gene3D" id="3.90.1150.10">
    <property type="entry name" value="Aspartate Aminotransferase, domain 1"/>
    <property type="match status" value="1"/>
</dbReference>
<evidence type="ECO:0000256" key="4">
    <source>
        <dbReference type="ARBA" id="ARBA00022679"/>
    </source>
</evidence>
<dbReference type="PANTHER" id="PTHR43094:SF1">
    <property type="entry name" value="AMINOTRANSFERASE CLASS-III"/>
    <property type="match status" value="1"/>
</dbReference>
<dbReference type="PANTHER" id="PTHR43094">
    <property type="entry name" value="AMINOTRANSFERASE"/>
    <property type="match status" value="1"/>
</dbReference>
<dbReference type="InterPro" id="IPR015422">
    <property type="entry name" value="PyrdxlP-dep_Trfase_small"/>
</dbReference>
<evidence type="ECO:0000256" key="5">
    <source>
        <dbReference type="ARBA" id="ARBA00022898"/>
    </source>
</evidence>
<dbReference type="Proteomes" id="UP000009881">
    <property type="component" value="Unassembled WGS sequence"/>
</dbReference>
<keyword evidence="4 7" id="KW-0808">Transferase</keyword>
<dbReference type="NCBIfam" id="NF005682">
    <property type="entry name" value="PRK07480.1"/>
    <property type="match status" value="1"/>
</dbReference>
<dbReference type="Pfam" id="PF00202">
    <property type="entry name" value="Aminotran_3"/>
    <property type="match status" value="1"/>
</dbReference>
<dbReference type="eggNOG" id="COG0161">
    <property type="taxonomic scope" value="Bacteria"/>
</dbReference>
<accession>K9H2Z9</accession>
<dbReference type="GO" id="GO:0030170">
    <property type="term" value="F:pyridoxal phosphate binding"/>
    <property type="evidence" value="ECO:0007669"/>
    <property type="project" value="InterPro"/>
</dbReference>
<dbReference type="InterPro" id="IPR015421">
    <property type="entry name" value="PyrdxlP-dep_Trfase_major"/>
</dbReference>
<organism evidence="7 8">
    <name type="scientific">Caenispirillum salinarum AK4</name>
    <dbReference type="NCBI Taxonomy" id="1238182"/>
    <lineage>
        <taxon>Bacteria</taxon>
        <taxon>Pseudomonadati</taxon>
        <taxon>Pseudomonadota</taxon>
        <taxon>Alphaproteobacteria</taxon>
        <taxon>Rhodospirillales</taxon>
        <taxon>Novispirillaceae</taxon>
        <taxon>Caenispirillum</taxon>
    </lineage>
</organism>
<dbReference type="PROSITE" id="PS00600">
    <property type="entry name" value="AA_TRANSFER_CLASS_3"/>
    <property type="match status" value="1"/>
</dbReference>
<comment type="cofactor">
    <cofactor evidence="1">
        <name>pyridoxal 5'-phosphate</name>
        <dbReference type="ChEBI" id="CHEBI:597326"/>
    </cofactor>
</comment>
<dbReference type="STRING" id="1238182.C882_3807"/>
<evidence type="ECO:0000256" key="3">
    <source>
        <dbReference type="ARBA" id="ARBA00022576"/>
    </source>
</evidence>
<proteinExistence type="inferred from homology"/>
<dbReference type="EMBL" id="ANHY01000006">
    <property type="protein sequence ID" value="EKV31434.1"/>
    <property type="molecule type" value="Genomic_DNA"/>
</dbReference>
<keyword evidence="3 7" id="KW-0032">Aminotransferase</keyword>
<dbReference type="RefSeq" id="WP_009539915.1">
    <property type="nucleotide sequence ID" value="NZ_ANHY01000006.1"/>
</dbReference>
<dbReference type="FunFam" id="3.40.640.10:FF:000014">
    <property type="entry name" value="Adenosylmethionine-8-amino-7-oxononanoate aminotransferase, probable"/>
    <property type="match status" value="1"/>
</dbReference>
<dbReference type="NCBIfam" id="NF004767">
    <property type="entry name" value="PRK06105.1"/>
    <property type="match status" value="1"/>
</dbReference>
<keyword evidence="5 6" id="KW-0663">Pyridoxal phosphate</keyword>